<evidence type="ECO:0000256" key="3">
    <source>
        <dbReference type="ARBA" id="ARBA00038502"/>
    </source>
</evidence>
<dbReference type="Gene3D" id="3.40.630.30">
    <property type="match status" value="1"/>
</dbReference>
<evidence type="ECO:0000256" key="1">
    <source>
        <dbReference type="ARBA" id="ARBA00022679"/>
    </source>
</evidence>
<name>A0AAD7C737_9AGAR</name>
<dbReference type="InterPro" id="IPR051531">
    <property type="entry name" value="N-acetyltransferase"/>
</dbReference>
<dbReference type="PANTHER" id="PTHR43792">
    <property type="entry name" value="GNAT FAMILY, PUTATIVE (AFU_ORTHOLOGUE AFUA_3G00765)-RELATED-RELATED"/>
    <property type="match status" value="1"/>
</dbReference>
<dbReference type="SUPFAM" id="SSF55729">
    <property type="entry name" value="Acyl-CoA N-acyltransferases (Nat)"/>
    <property type="match status" value="1"/>
</dbReference>
<dbReference type="InterPro" id="IPR016181">
    <property type="entry name" value="Acyl_CoA_acyltransferase"/>
</dbReference>
<reference evidence="5" key="1">
    <citation type="submission" date="2023-03" db="EMBL/GenBank/DDBJ databases">
        <title>Massive genome expansion in bonnet fungi (Mycena s.s.) driven by repeated elements and novel gene families across ecological guilds.</title>
        <authorList>
            <consortium name="Lawrence Berkeley National Laboratory"/>
            <person name="Harder C.B."/>
            <person name="Miyauchi S."/>
            <person name="Viragh M."/>
            <person name="Kuo A."/>
            <person name="Thoen E."/>
            <person name="Andreopoulos B."/>
            <person name="Lu D."/>
            <person name="Skrede I."/>
            <person name="Drula E."/>
            <person name="Henrissat B."/>
            <person name="Morin E."/>
            <person name="Kohler A."/>
            <person name="Barry K."/>
            <person name="LaButti K."/>
            <person name="Morin E."/>
            <person name="Salamov A."/>
            <person name="Lipzen A."/>
            <person name="Mereny Z."/>
            <person name="Hegedus B."/>
            <person name="Baldrian P."/>
            <person name="Stursova M."/>
            <person name="Weitz H."/>
            <person name="Taylor A."/>
            <person name="Grigoriev I.V."/>
            <person name="Nagy L.G."/>
            <person name="Martin F."/>
            <person name="Kauserud H."/>
        </authorList>
    </citation>
    <scope>NUCLEOTIDE SEQUENCE</scope>
    <source>
        <strain evidence="5">9284</strain>
    </source>
</reference>
<evidence type="ECO:0000313" key="5">
    <source>
        <dbReference type="EMBL" id="KAJ7641048.1"/>
    </source>
</evidence>
<evidence type="ECO:0000259" key="4">
    <source>
        <dbReference type="PROSITE" id="PS51186"/>
    </source>
</evidence>
<feature type="domain" description="N-acetyltransferase" evidence="4">
    <location>
        <begin position="34"/>
        <end position="185"/>
    </location>
</feature>
<proteinExistence type="inferred from homology"/>
<dbReference type="AlphaFoldDB" id="A0AAD7C737"/>
<comment type="similarity">
    <text evidence="3">Belongs to the acetyltransferase family. RimJ subfamily.</text>
</comment>
<keyword evidence="1" id="KW-0808">Transferase</keyword>
<dbReference type="Proteomes" id="UP001221142">
    <property type="component" value="Unassembled WGS sequence"/>
</dbReference>
<dbReference type="InterPro" id="IPR000182">
    <property type="entry name" value="GNAT_dom"/>
</dbReference>
<dbReference type="PROSITE" id="PS51186">
    <property type="entry name" value="GNAT"/>
    <property type="match status" value="1"/>
</dbReference>
<evidence type="ECO:0000256" key="2">
    <source>
        <dbReference type="ARBA" id="ARBA00023315"/>
    </source>
</evidence>
<protein>
    <submittedName>
        <fullName evidence="5">Acetyltransferase</fullName>
    </submittedName>
</protein>
<dbReference type="EMBL" id="JARKIF010000004">
    <property type="protein sequence ID" value="KAJ7641048.1"/>
    <property type="molecule type" value="Genomic_DNA"/>
</dbReference>
<dbReference type="PANTHER" id="PTHR43792:SF8">
    <property type="entry name" value="[RIBOSOMAL PROTEIN US5]-ALANINE N-ACETYLTRANSFERASE"/>
    <property type="match status" value="1"/>
</dbReference>
<accession>A0AAD7C737</accession>
<gene>
    <name evidence="5" type="ORF">FB45DRAFT_785090</name>
</gene>
<evidence type="ECO:0000313" key="6">
    <source>
        <dbReference type="Proteomes" id="UP001221142"/>
    </source>
</evidence>
<organism evidence="5 6">
    <name type="scientific">Roridomyces roridus</name>
    <dbReference type="NCBI Taxonomy" id="1738132"/>
    <lineage>
        <taxon>Eukaryota</taxon>
        <taxon>Fungi</taxon>
        <taxon>Dikarya</taxon>
        <taxon>Basidiomycota</taxon>
        <taxon>Agaricomycotina</taxon>
        <taxon>Agaricomycetes</taxon>
        <taxon>Agaricomycetidae</taxon>
        <taxon>Agaricales</taxon>
        <taxon>Marasmiineae</taxon>
        <taxon>Mycenaceae</taxon>
        <taxon>Roridomyces</taxon>
    </lineage>
</organism>
<comment type="caution">
    <text evidence="5">The sequence shown here is derived from an EMBL/GenBank/DDBJ whole genome shotgun (WGS) entry which is preliminary data.</text>
</comment>
<sequence length="185" mass="20727">MHAETTRLTLRDLALSDTPNIYALDSIPDNARYQTWPPRTLESADEFVQVAVSCSEESPRTFVEMAVSVATGPNSPEKAEFIGRVGAHIDSKEQTAELWFSFMPNSQGKGYATEAVGALIELLRAARKRHEVPHFNRLLIECDPRNTASRRLAERASFVMQSCTERAFECKGEWVGSMVYVRDAD</sequence>
<keyword evidence="6" id="KW-1185">Reference proteome</keyword>
<keyword evidence="2" id="KW-0012">Acyltransferase</keyword>
<dbReference type="GO" id="GO:0016747">
    <property type="term" value="F:acyltransferase activity, transferring groups other than amino-acyl groups"/>
    <property type="evidence" value="ECO:0007669"/>
    <property type="project" value="InterPro"/>
</dbReference>
<dbReference type="Pfam" id="PF13302">
    <property type="entry name" value="Acetyltransf_3"/>
    <property type="match status" value="1"/>
</dbReference>